<name>A0ABX8BXD3_9ACTN</name>
<feature type="region of interest" description="Disordered" evidence="1">
    <location>
        <begin position="1"/>
        <end position="39"/>
    </location>
</feature>
<feature type="compositionally biased region" description="Polar residues" evidence="1">
    <location>
        <begin position="9"/>
        <end position="18"/>
    </location>
</feature>
<dbReference type="RefSeq" id="WP_220561024.1">
    <property type="nucleotide sequence ID" value="NZ_CP074133.1"/>
</dbReference>
<keyword evidence="3" id="KW-1185">Reference proteome</keyword>
<reference evidence="2 3" key="1">
    <citation type="submission" date="2021-05" db="EMBL/GenBank/DDBJ databases">
        <title>Direct Submission.</title>
        <authorList>
            <person name="Li K."/>
            <person name="Gao J."/>
        </authorList>
    </citation>
    <scope>NUCLEOTIDE SEQUENCE [LARGE SCALE GENOMIC DNA]</scope>
    <source>
        <strain evidence="2 3">Mg02</strain>
    </source>
</reference>
<dbReference type="Proteomes" id="UP000676079">
    <property type="component" value="Chromosome"/>
</dbReference>
<accession>A0ABX8BXD3</accession>
<evidence type="ECO:0000313" key="3">
    <source>
        <dbReference type="Proteomes" id="UP000676079"/>
    </source>
</evidence>
<sequence length="59" mass="5970">MDEQDTERTAPQQATGTTDGREAAPADPAPPATPPLAMVTGLVTVGTEDAPACSDGVCW</sequence>
<evidence type="ECO:0000256" key="1">
    <source>
        <dbReference type="SAM" id="MobiDB-lite"/>
    </source>
</evidence>
<protein>
    <submittedName>
        <fullName evidence="2">Uncharacterized protein</fullName>
    </submittedName>
</protein>
<proteinExistence type="predicted"/>
<gene>
    <name evidence="2" type="ORF">KGD84_15215</name>
</gene>
<dbReference type="EMBL" id="CP074133">
    <property type="protein sequence ID" value="QUX25468.1"/>
    <property type="molecule type" value="Genomic_DNA"/>
</dbReference>
<evidence type="ECO:0000313" key="2">
    <source>
        <dbReference type="EMBL" id="QUX25468.1"/>
    </source>
</evidence>
<organism evidence="2 3">
    <name type="scientific">Nocardiopsis changdeensis</name>
    <dbReference type="NCBI Taxonomy" id="2831969"/>
    <lineage>
        <taxon>Bacteria</taxon>
        <taxon>Bacillati</taxon>
        <taxon>Actinomycetota</taxon>
        <taxon>Actinomycetes</taxon>
        <taxon>Streptosporangiales</taxon>
        <taxon>Nocardiopsidaceae</taxon>
        <taxon>Nocardiopsis</taxon>
    </lineage>
</organism>